<evidence type="ECO:0000256" key="1">
    <source>
        <dbReference type="ARBA" id="ARBA00004533"/>
    </source>
</evidence>
<dbReference type="AlphaFoldDB" id="A0A1B1SD60"/>
<dbReference type="GO" id="GO:0005886">
    <property type="term" value="C:plasma membrane"/>
    <property type="evidence" value="ECO:0007669"/>
    <property type="project" value="UniProtKB-SubCell"/>
</dbReference>
<organism evidence="7 8">
    <name type="scientific">Muribaculum intestinale</name>
    <dbReference type="NCBI Taxonomy" id="1796646"/>
    <lineage>
        <taxon>Bacteria</taxon>
        <taxon>Pseudomonadati</taxon>
        <taxon>Bacteroidota</taxon>
        <taxon>Bacteroidia</taxon>
        <taxon>Bacteroidales</taxon>
        <taxon>Muribaculaceae</taxon>
        <taxon>Muribaculum</taxon>
    </lineage>
</organism>
<dbReference type="PANTHER" id="PTHR30606:SF9">
    <property type="entry name" value="LIPID A BIOSYNTHESIS LAUROYLTRANSFERASE"/>
    <property type="match status" value="1"/>
</dbReference>
<dbReference type="GO" id="GO:0016746">
    <property type="term" value="F:acyltransferase activity"/>
    <property type="evidence" value="ECO:0007669"/>
    <property type="project" value="UniProtKB-KW"/>
</dbReference>
<dbReference type="GO" id="GO:0009247">
    <property type="term" value="P:glycolipid biosynthetic process"/>
    <property type="evidence" value="ECO:0007669"/>
    <property type="project" value="UniProtKB-ARBA"/>
</dbReference>
<evidence type="ECO:0000256" key="4">
    <source>
        <dbReference type="ARBA" id="ARBA00022679"/>
    </source>
</evidence>
<accession>A0A1B1SD60</accession>
<keyword evidence="6 7" id="KW-0012">Acyltransferase</keyword>
<dbReference type="OrthoDB" id="9808633at2"/>
<evidence type="ECO:0000256" key="5">
    <source>
        <dbReference type="ARBA" id="ARBA00023136"/>
    </source>
</evidence>
<keyword evidence="3" id="KW-0997">Cell inner membrane</keyword>
<protein>
    <submittedName>
        <fullName evidence="7">Lipid A biosynthesis acyltransferase</fullName>
    </submittedName>
</protein>
<dbReference type="Proteomes" id="UP000186351">
    <property type="component" value="Chromosome"/>
</dbReference>
<evidence type="ECO:0000256" key="6">
    <source>
        <dbReference type="ARBA" id="ARBA00023315"/>
    </source>
</evidence>
<proteinExistence type="predicted"/>
<keyword evidence="2" id="KW-1003">Cell membrane</keyword>
<evidence type="ECO:0000256" key="3">
    <source>
        <dbReference type="ARBA" id="ARBA00022519"/>
    </source>
</evidence>
<dbReference type="KEGG" id="pary:A4V02_06290"/>
<name>A0A1B1SD60_9BACT</name>
<accession>A0A1Z2XL52</accession>
<sequence>MHKWLIRMLRFIDVRILYGFVSIFVIPVCLAINPSRGLIYRYLRKRQKNGIIRAAWLTYVNHCLFGQVVVDRFAMYAGKKFEVEIDGYDNYLRLADNPDGFIQLSAHIGNYEIAGYTLKAEKKKFNALVFFGEKESVMRNRQKLFSTTNINMIAIRPDMGHLFEINAALANGEVVSMPSDRVFGSDKHLAIDFLGEKAKFPYGPFSIATMRGLEVIAVNVLKISAKKYKIIVTPLCYDGQAPRKEQIRQLSSAYVNELERVVNIYPTQWYNYFEFWENDN</sequence>
<keyword evidence="4 7" id="KW-0808">Transferase</keyword>
<dbReference type="CDD" id="cd07984">
    <property type="entry name" value="LPLAT_LABLAT-like"/>
    <property type="match status" value="1"/>
</dbReference>
<dbReference type="EMBL" id="CP015402">
    <property type="protein sequence ID" value="ANU64771.1"/>
    <property type="molecule type" value="Genomic_DNA"/>
</dbReference>
<dbReference type="InterPro" id="IPR004960">
    <property type="entry name" value="LipA_acyltrans"/>
</dbReference>
<dbReference type="STRING" id="1796646.A4V02_06290"/>
<comment type="subcellular location">
    <subcellularLocation>
        <location evidence="1">Cell inner membrane</location>
    </subcellularLocation>
</comment>
<dbReference type="Pfam" id="PF03279">
    <property type="entry name" value="Lip_A_acyltrans"/>
    <property type="match status" value="1"/>
</dbReference>
<dbReference type="PANTHER" id="PTHR30606">
    <property type="entry name" value="LIPID A BIOSYNTHESIS LAUROYL ACYLTRANSFERASE"/>
    <property type="match status" value="1"/>
</dbReference>
<evidence type="ECO:0000313" key="7">
    <source>
        <dbReference type="EMBL" id="ANU64771.1"/>
    </source>
</evidence>
<keyword evidence="8" id="KW-1185">Reference proteome</keyword>
<keyword evidence="5" id="KW-0472">Membrane</keyword>
<evidence type="ECO:0000256" key="2">
    <source>
        <dbReference type="ARBA" id="ARBA00022475"/>
    </source>
</evidence>
<gene>
    <name evidence="7" type="ORF">A4V02_06290</name>
</gene>
<reference evidence="8" key="1">
    <citation type="submission" date="2016-04" db="EMBL/GenBank/DDBJ databases">
        <title>Complete Genome Sequences of Twelve Strains of a Stable Defined Moderately Diverse Mouse Microbiota 2 (sDMDMm2).</title>
        <authorList>
            <person name="Uchimura Y."/>
            <person name="Wyss M."/>
            <person name="Brugiroux S."/>
            <person name="Limenitakis J.P."/>
            <person name="Stecher B."/>
            <person name="McCoy K.D."/>
            <person name="Macpherson A.J."/>
        </authorList>
    </citation>
    <scope>NUCLEOTIDE SEQUENCE [LARGE SCALE GENOMIC DNA]</scope>
    <source>
        <strain evidence="8">YL27</strain>
    </source>
</reference>
<evidence type="ECO:0000313" key="8">
    <source>
        <dbReference type="Proteomes" id="UP000186351"/>
    </source>
</evidence>